<protein>
    <submittedName>
        <fullName evidence="1">Uncharacterized protein</fullName>
    </submittedName>
</protein>
<dbReference type="EMBL" id="BK015191">
    <property type="protein sequence ID" value="DAD95285.1"/>
    <property type="molecule type" value="Genomic_DNA"/>
</dbReference>
<proteinExistence type="predicted"/>
<accession>A0A8S5NKF4</accession>
<evidence type="ECO:0000313" key="1">
    <source>
        <dbReference type="EMBL" id="DAD95285.1"/>
    </source>
</evidence>
<sequence>MISPCKTELTYSRIKFNLLSFSSSSFARDVPE</sequence>
<reference evidence="1" key="1">
    <citation type="journal article" date="2021" name="Proc. Natl. Acad. Sci. U.S.A.">
        <title>A Catalog of Tens of Thousands of Viruses from Human Metagenomes Reveals Hidden Associations with Chronic Diseases.</title>
        <authorList>
            <person name="Tisza M.J."/>
            <person name="Buck C.B."/>
        </authorList>
    </citation>
    <scope>NUCLEOTIDE SEQUENCE</scope>
    <source>
        <strain evidence="1">CtsNK10</strain>
    </source>
</reference>
<name>A0A8S5NKF4_9CAUD</name>
<organism evidence="1">
    <name type="scientific">Podoviridae sp. ctsNK10</name>
    <dbReference type="NCBI Taxonomy" id="2826582"/>
    <lineage>
        <taxon>Viruses</taxon>
        <taxon>Duplodnaviria</taxon>
        <taxon>Heunggongvirae</taxon>
        <taxon>Uroviricota</taxon>
        <taxon>Caudoviricetes</taxon>
    </lineage>
</organism>